<sequence>MHVAVKTSSRLWGQVNGADVFLFRIENESGAYVELTNYGAAIVSVVVPDREQQFENVVVGFPDLDGYLNDTCYIGSTIGRYANRITNARFKLDNKICYLDTNDGKNSNHAGNSGFNYRVFAAETIDNGVVMTLTSPDGDGGYPGALEFRVTYTWSADNELLIHYKATADKNTIANFTNHAYFNLSAFKSKIYNHRLTMLSDNIVDSYEDYTPSGAIIPAKQKVFNNNKLSDKFKIDETRVEGLNLFYIINKEAEGSALTNSALLIDEASGRSLEVYTDYPGVFLYTGDYLTSTSPTHTGNQAKPFDALCLECQHYPDSINHPNFPQAILKVGDVYDQSILYKFGTI</sequence>
<dbReference type="GO" id="GO:0006006">
    <property type="term" value="P:glucose metabolic process"/>
    <property type="evidence" value="ECO:0007669"/>
    <property type="project" value="TreeGrafter"/>
</dbReference>
<comment type="similarity">
    <text evidence="4 11">Belongs to the aldose epimerase family.</text>
</comment>
<accession>A0A5C1HU11</accession>
<keyword evidence="9 11" id="KW-0413">Isomerase</keyword>
<comment type="catalytic activity">
    <reaction evidence="1 11">
        <text>alpha-D-glucose = beta-D-glucose</text>
        <dbReference type="Rhea" id="RHEA:10264"/>
        <dbReference type="ChEBI" id="CHEBI:15903"/>
        <dbReference type="ChEBI" id="CHEBI:17925"/>
        <dbReference type="EC" id="5.1.3.3"/>
    </reaction>
</comment>
<dbReference type="InterPro" id="IPR015443">
    <property type="entry name" value="Aldose_1-epimerase"/>
</dbReference>
<feature type="binding site" evidence="13">
    <location>
        <begin position="179"/>
        <end position="181"/>
    </location>
    <ligand>
        <name>beta-D-galactose</name>
        <dbReference type="ChEBI" id="CHEBI:27667"/>
    </ligand>
</feature>
<reference evidence="14" key="1">
    <citation type="submission" date="2019-08" db="EMBL/GenBank/DDBJ databases">
        <title>Comparative genome analysis confer to the adaptation heavy metal polluted environment.</title>
        <authorList>
            <person name="Li Y."/>
        </authorList>
    </citation>
    <scope>NUCLEOTIDE SEQUENCE [LARGE SCALE GENOMIC DNA]</scope>
    <source>
        <strain evidence="14">P1</strain>
    </source>
</reference>
<dbReference type="InterPro" id="IPR011013">
    <property type="entry name" value="Gal_mutarotase_sf_dom"/>
</dbReference>
<dbReference type="EMBL" id="CP043450">
    <property type="protein sequence ID" value="QEM08581.1"/>
    <property type="molecule type" value="Genomic_DNA"/>
</dbReference>
<dbReference type="SUPFAM" id="SSF74650">
    <property type="entry name" value="Galactose mutarotase-like"/>
    <property type="match status" value="1"/>
</dbReference>
<dbReference type="PANTHER" id="PTHR10091">
    <property type="entry name" value="ALDOSE-1-EPIMERASE"/>
    <property type="match status" value="1"/>
</dbReference>
<evidence type="ECO:0000256" key="5">
    <source>
        <dbReference type="ARBA" id="ARBA00011245"/>
    </source>
</evidence>
<dbReference type="GO" id="GO:0005737">
    <property type="term" value="C:cytoplasm"/>
    <property type="evidence" value="ECO:0007669"/>
    <property type="project" value="TreeGrafter"/>
</dbReference>
<dbReference type="GO" id="GO:0033499">
    <property type="term" value="P:galactose catabolic process via UDP-galactose, Leloir pathway"/>
    <property type="evidence" value="ECO:0007669"/>
    <property type="project" value="TreeGrafter"/>
</dbReference>
<dbReference type="NCBIfam" id="NF008277">
    <property type="entry name" value="PRK11055.1"/>
    <property type="match status" value="1"/>
</dbReference>
<dbReference type="OrthoDB" id="9779408at2"/>
<dbReference type="Proteomes" id="UP000251402">
    <property type="component" value="Chromosome"/>
</dbReference>
<evidence type="ECO:0000256" key="6">
    <source>
        <dbReference type="ARBA" id="ARBA00013185"/>
    </source>
</evidence>
<dbReference type="PIRSF" id="PIRSF005096">
    <property type="entry name" value="GALM"/>
    <property type="match status" value="1"/>
</dbReference>
<evidence type="ECO:0000256" key="4">
    <source>
        <dbReference type="ARBA" id="ARBA00006206"/>
    </source>
</evidence>
<dbReference type="PANTHER" id="PTHR10091:SF0">
    <property type="entry name" value="GALACTOSE MUTAROTASE"/>
    <property type="match status" value="1"/>
</dbReference>
<evidence type="ECO:0000256" key="12">
    <source>
        <dbReference type="PIRSR" id="PIRSR005096-1"/>
    </source>
</evidence>
<evidence type="ECO:0000256" key="1">
    <source>
        <dbReference type="ARBA" id="ARBA00001614"/>
    </source>
</evidence>
<dbReference type="GO" id="GO:0004034">
    <property type="term" value="F:aldose 1-epimerase activity"/>
    <property type="evidence" value="ECO:0007669"/>
    <property type="project" value="UniProtKB-EC"/>
</dbReference>
<dbReference type="InterPro" id="IPR018052">
    <property type="entry name" value="Ald1_epimerase_CS"/>
</dbReference>
<dbReference type="Gene3D" id="2.70.98.10">
    <property type="match status" value="1"/>
</dbReference>
<protein>
    <recommendedName>
        <fullName evidence="7 11">Aldose 1-epimerase</fullName>
        <ecNumber evidence="6 11">5.1.3.3</ecNumber>
    </recommendedName>
</protein>
<dbReference type="InterPro" id="IPR014718">
    <property type="entry name" value="GH-type_carb-bd"/>
</dbReference>
<dbReference type="Pfam" id="PF01263">
    <property type="entry name" value="Aldose_epim"/>
    <property type="match status" value="1"/>
</dbReference>
<dbReference type="InterPro" id="IPR008183">
    <property type="entry name" value="Aldose_1/G6P_1-epimerase"/>
</dbReference>
<keyword evidence="15" id="KW-1185">Reference proteome</keyword>
<dbReference type="UniPathway" id="UPA00242"/>
<name>A0A5C1HU11_9SPHI</name>
<dbReference type="AlphaFoldDB" id="A0A5C1HU11"/>
<dbReference type="GO" id="GO:0030246">
    <property type="term" value="F:carbohydrate binding"/>
    <property type="evidence" value="ECO:0007669"/>
    <property type="project" value="InterPro"/>
</dbReference>
<evidence type="ECO:0000313" key="14">
    <source>
        <dbReference type="EMBL" id="QEM08581.1"/>
    </source>
</evidence>
<evidence type="ECO:0000256" key="8">
    <source>
        <dbReference type="ARBA" id="ARBA00022837"/>
    </source>
</evidence>
<evidence type="ECO:0000256" key="10">
    <source>
        <dbReference type="ARBA" id="ARBA00023277"/>
    </source>
</evidence>
<feature type="active site" description="Proton donor" evidence="12">
    <location>
        <position position="179"/>
    </location>
</feature>
<evidence type="ECO:0000256" key="9">
    <source>
        <dbReference type="ARBA" id="ARBA00023235"/>
    </source>
</evidence>
<dbReference type="KEGG" id="mrub:DEO27_000625"/>
<gene>
    <name evidence="14" type="ORF">DEO27_000625</name>
</gene>
<evidence type="ECO:0000313" key="15">
    <source>
        <dbReference type="Proteomes" id="UP000251402"/>
    </source>
</evidence>
<dbReference type="RefSeq" id="WP_112572556.1">
    <property type="nucleotide sequence ID" value="NZ_CP043450.1"/>
</dbReference>
<organism evidence="14 15">
    <name type="scientific">Mucilaginibacter rubeus</name>
    <dbReference type="NCBI Taxonomy" id="2027860"/>
    <lineage>
        <taxon>Bacteria</taxon>
        <taxon>Pseudomonadati</taxon>
        <taxon>Bacteroidota</taxon>
        <taxon>Sphingobacteriia</taxon>
        <taxon>Sphingobacteriales</taxon>
        <taxon>Sphingobacteriaceae</taxon>
        <taxon>Mucilaginibacter</taxon>
    </lineage>
</organism>
<evidence type="ECO:0000256" key="7">
    <source>
        <dbReference type="ARBA" id="ARBA00014165"/>
    </source>
</evidence>
<comment type="pathway">
    <text evidence="3 11">Carbohydrate metabolism; hexose metabolism.</text>
</comment>
<keyword evidence="10 11" id="KW-0119">Carbohydrate metabolism</keyword>
<comment type="cofactor">
    <cofactor evidence="2">
        <name>Ca(2+)</name>
        <dbReference type="ChEBI" id="CHEBI:29108"/>
    </cofactor>
</comment>
<evidence type="ECO:0000256" key="2">
    <source>
        <dbReference type="ARBA" id="ARBA00001913"/>
    </source>
</evidence>
<feature type="active site" description="Proton acceptor" evidence="12">
    <location>
        <position position="311"/>
    </location>
</feature>
<evidence type="ECO:0000256" key="13">
    <source>
        <dbReference type="PIRSR" id="PIRSR005096-3"/>
    </source>
</evidence>
<proteinExistence type="inferred from homology"/>
<feature type="binding site" evidence="13">
    <location>
        <begin position="83"/>
        <end position="84"/>
    </location>
    <ligand>
        <name>beta-D-galactose</name>
        <dbReference type="ChEBI" id="CHEBI:27667"/>
    </ligand>
</feature>
<keyword evidence="8" id="KW-0106">Calcium</keyword>
<evidence type="ECO:0000256" key="3">
    <source>
        <dbReference type="ARBA" id="ARBA00005028"/>
    </source>
</evidence>
<evidence type="ECO:0000256" key="11">
    <source>
        <dbReference type="PIRNR" id="PIRNR005096"/>
    </source>
</evidence>
<dbReference type="EC" id="5.1.3.3" evidence="6 11"/>
<dbReference type="PROSITE" id="PS00545">
    <property type="entry name" value="ALDOSE_1_EPIMERASE"/>
    <property type="match status" value="1"/>
</dbReference>
<comment type="subunit">
    <text evidence="5">Monomer.</text>
</comment>
<dbReference type="InterPro" id="IPR047215">
    <property type="entry name" value="Galactose_mutarotase-like"/>
</dbReference>
<dbReference type="CDD" id="cd09019">
    <property type="entry name" value="galactose_mutarotase_like"/>
    <property type="match status" value="1"/>
</dbReference>